<sequence>MPWIRLQSAHLFSTWLHNEIVAETPFGLCLQLRPVPTQALATLSRGGLVLVRPHVGHILASLTAETPAALTAPVKDGDTAEALSKDAAEVSRSSSGRTHATMNHYAFLLQTLLRLTSANEFPLRHSGASFSPSSSRCAGAVTDGVGRKTVLYAAMLSHCAEWWDAGKVMQPTSACLYPCSASVQRTAPLHRPFIFFADVSKAAERLAGLQRLGEVDEGSCGARRRLLRVLRLLSSHGGWRLCVRRPYRVRARGPSASSFSTLLRQEEEEEESDYVDWLDYLTERCVEVDLRPAGDYDALNSPPQGAAPHVQLGSSAAANSTPIAIPSARLSRYSRACEGCDGFAFAMPDVLVPLCAVLWHILATEVEGSVLDTLHGLLRQYLCWPVLASSDHAKNAVMGRRCDEAIMRYARHALQMLVHAPEQVFACYSANSDQGSTASSTSSALPPPFAGPVTLSCLIPNSICLLPLVQDSAPSLFFLQGVPVSVAPEGTVLRRQPLRVLLLRVDPAGDWLPPPETLASQRTLYASFDAQRGGPFDGDGGCEADDDEASADFAVLEACGSGKRVLARGTSVSGDQRSAVASPPPLSLEHSPTEDRVISMLTAYVTRSGPFAEVVASTRDLDQCVWLAAVRLFLYALLHGVRVVVTPERLPNFVKAFGYRHVPRLHHRLCEVREALRNASAGDGALLPFTDPTDVPTRATALALLDEVCQCEPPLAVYVVDQVILSGFGKLQVMGNASVATGPDRAASSSLPLLPVVLCRDLLRHPCSFDEACGSSKHSGICELTHCGVLGVKELCSVSARWQSKQFPCSAEEVMTRCAAVVASGDGGASRMHGGHVFVAALDPLLKLFSTDSNAHVSKQSTEQNGDQRGRRGADAGARKATDDGAELQQPQLPSVLLVAPLQLQSVLYGELLRKAALALLEALPDPAAGEADMPTTTPGITRTAHASVRGFIRGGGAFFVSLARQARWLMRQLSLTGADAAGPGPFAASGPVLWGMGVSPQDHATARFVLAILCESCAAMVTRLAEPLIERSAATGHALPQLHSVQASSMTCGPRARRRLWIEGLRAAVEASSAGAAQPLLHVYHKSPDALLSEAVNGAAIEMCQGTHTMHAQVMQWFASDCCLSSSSRPRADDGACVCRGGCHTEPPLPTWPFLEPLHTNAHAVREALALLLHTLSATAS</sequence>
<organism evidence="2 3">
    <name type="scientific">Leishmania martiniquensis</name>
    <dbReference type="NCBI Taxonomy" id="1580590"/>
    <lineage>
        <taxon>Eukaryota</taxon>
        <taxon>Discoba</taxon>
        <taxon>Euglenozoa</taxon>
        <taxon>Kinetoplastea</taxon>
        <taxon>Metakinetoplastina</taxon>
        <taxon>Trypanosomatida</taxon>
        <taxon>Trypanosomatidae</taxon>
        <taxon>Leishmaniinae</taxon>
        <taxon>Leishmania</taxon>
    </lineage>
</organism>
<dbReference type="KEGG" id="lmat:92512093"/>
<feature type="compositionally biased region" description="Basic and acidic residues" evidence="1">
    <location>
        <begin position="866"/>
        <end position="883"/>
    </location>
</feature>
<evidence type="ECO:0000313" key="3">
    <source>
        <dbReference type="Proteomes" id="UP000673552"/>
    </source>
</evidence>
<dbReference type="GeneID" id="92512093"/>
<name>A0A836KFG8_9TRYP</name>
<reference evidence="2 3" key="1">
    <citation type="submission" date="2021-03" db="EMBL/GenBank/DDBJ databases">
        <title>Leishmania (Mundinia) martiniquensis Genome sequencing and assembly.</title>
        <authorList>
            <person name="Almutairi H."/>
            <person name="Gatherer D."/>
        </authorList>
    </citation>
    <scope>NUCLEOTIDE SEQUENCE [LARGE SCALE GENOMIC DNA]</scope>
    <source>
        <strain evidence="2">LSCM1</strain>
    </source>
</reference>
<feature type="compositionally biased region" description="Polar residues" evidence="1">
    <location>
        <begin position="856"/>
        <end position="865"/>
    </location>
</feature>
<feature type="region of interest" description="Disordered" evidence="1">
    <location>
        <begin position="856"/>
        <end position="887"/>
    </location>
</feature>
<dbReference type="OrthoDB" id="273544at2759"/>
<dbReference type="Proteomes" id="UP000673552">
    <property type="component" value="Chromosome 32"/>
</dbReference>
<evidence type="ECO:0000256" key="1">
    <source>
        <dbReference type="SAM" id="MobiDB-lite"/>
    </source>
</evidence>
<accession>A0A836KFG8</accession>
<keyword evidence="3" id="KW-1185">Reference proteome</keyword>
<feature type="region of interest" description="Disordered" evidence="1">
    <location>
        <begin position="573"/>
        <end position="592"/>
    </location>
</feature>
<dbReference type="EMBL" id="JAFEUZ010000032">
    <property type="protein sequence ID" value="KAG5470737.1"/>
    <property type="molecule type" value="Genomic_DNA"/>
</dbReference>
<gene>
    <name evidence="2" type="ORF">LSCM1_01986</name>
</gene>
<dbReference type="RefSeq" id="XP_067176130.1">
    <property type="nucleotide sequence ID" value="XM_067319581.1"/>
</dbReference>
<comment type="caution">
    <text evidence="2">The sequence shown here is derived from an EMBL/GenBank/DDBJ whole genome shotgun (WGS) entry which is preliminary data.</text>
</comment>
<protein>
    <submittedName>
        <fullName evidence="2">Uncharacterized protein</fullName>
    </submittedName>
</protein>
<proteinExistence type="predicted"/>
<evidence type="ECO:0000313" key="2">
    <source>
        <dbReference type="EMBL" id="KAG5470737.1"/>
    </source>
</evidence>
<dbReference type="AlphaFoldDB" id="A0A836KFG8"/>